<dbReference type="SUPFAM" id="SSF50985">
    <property type="entry name" value="RCC1/BLIP-II"/>
    <property type="match status" value="1"/>
</dbReference>
<dbReference type="InterPro" id="IPR000408">
    <property type="entry name" value="Reg_chr_condens"/>
</dbReference>
<reference evidence="11" key="2">
    <citation type="submission" date="2023-05" db="EMBL/GenBank/DDBJ databases">
        <authorList>
            <person name="Fouks B."/>
        </authorList>
    </citation>
    <scope>NUCLEOTIDE SEQUENCE</scope>
    <source>
        <strain evidence="11">Stay&amp;Tobe</strain>
        <tissue evidence="11">Testes</tissue>
    </source>
</reference>
<proteinExistence type="predicted"/>
<dbReference type="SUPFAM" id="SSF50729">
    <property type="entry name" value="PH domain-like"/>
    <property type="match status" value="1"/>
</dbReference>
<dbReference type="InterPro" id="IPR057248">
    <property type="entry name" value="Alsin-like_PH"/>
</dbReference>
<organism evidence="11 12">
    <name type="scientific">Diploptera punctata</name>
    <name type="common">Pacific beetle cockroach</name>
    <dbReference type="NCBI Taxonomy" id="6984"/>
    <lineage>
        <taxon>Eukaryota</taxon>
        <taxon>Metazoa</taxon>
        <taxon>Ecdysozoa</taxon>
        <taxon>Arthropoda</taxon>
        <taxon>Hexapoda</taxon>
        <taxon>Insecta</taxon>
        <taxon>Pterygota</taxon>
        <taxon>Neoptera</taxon>
        <taxon>Polyneoptera</taxon>
        <taxon>Dictyoptera</taxon>
        <taxon>Blattodea</taxon>
        <taxon>Blaberoidea</taxon>
        <taxon>Blaberidae</taxon>
        <taxon>Diplopterinae</taxon>
        <taxon>Diploptera</taxon>
    </lineage>
</organism>
<dbReference type="InterPro" id="IPR037191">
    <property type="entry name" value="VPS9_dom_sf"/>
</dbReference>
<evidence type="ECO:0000256" key="7">
    <source>
        <dbReference type="PROSITE-ProRule" id="PRU00235"/>
    </source>
</evidence>
<dbReference type="InterPro" id="IPR009091">
    <property type="entry name" value="RCC1/BLIP-II"/>
</dbReference>
<dbReference type="Pfam" id="PF00415">
    <property type="entry name" value="RCC1"/>
    <property type="match status" value="1"/>
</dbReference>
<dbReference type="InterPro" id="IPR023271">
    <property type="entry name" value="Aquaporin-like"/>
</dbReference>
<accession>A0AAD7ZPZ2</accession>
<dbReference type="Gene3D" id="2.130.10.30">
    <property type="entry name" value="Regulator of chromosome condensation 1/beta-lactamase-inhibitor protein II"/>
    <property type="match status" value="1"/>
</dbReference>
<dbReference type="Proteomes" id="UP001233999">
    <property type="component" value="Unassembled WGS sequence"/>
</dbReference>
<dbReference type="EMBL" id="JASPKZ010007534">
    <property type="protein sequence ID" value="KAJ9583748.1"/>
    <property type="molecule type" value="Genomic_DNA"/>
</dbReference>
<dbReference type="Gene3D" id="1.20.1080.10">
    <property type="entry name" value="Glycerol uptake facilitator protein"/>
    <property type="match status" value="1"/>
</dbReference>
<keyword evidence="12" id="KW-1185">Reference proteome</keyword>
<dbReference type="GO" id="GO:0015267">
    <property type="term" value="F:channel activity"/>
    <property type="evidence" value="ECO:0007669"/>
    <property type="project" value="InterPro"/>
</dbReference>
<feature type="transmembrane region" description="Helical" evidence="9">
    <location>
        <begin position="43"/>
        <end position="64"/>
    </location>
</feature>
<dbReference type="InterPro" id="IPR003409">
    <property type="entry name" value="MORN"/>
</dbReference>
<feature type="region of interest" description="Disordered" evidence="8">
    <location>
        <begin position="74"/>
        <end position="104"/>
    </location>
</feature>
<keyword evidence="6 9" id="KW-0472">Membrane</keyword>
<evidence type="ECO:0000259" key="10">
    <source>
        <dbReference type="PROSITE" id="PS51205"/>
    </source>
</evidence>
<dbReference type="SUPFAM" id="SSF82185">
    <property type="entry name" value="Histone H3 K4-specific methyltransferase SET7/9 N-terminal domain"/>
    <property type="match status" value="2"/>
</dbReference>
<dbReference type="Pfam" id="PF26202">
    <property type="entry name" value="HA_Alsin"/>
    <property type="match status" value="1"/>
</dbReference>
<keyword evidence="2" id="KW-0344">Guanine-nucleotide releasing factor</keyword>
<dbReference type="GO" id="GO:0016197">
    <property type="term" value="P:endosomal transport"/>
    <property type="evidence" value="ECO:0007669"/>
    <property type="project" value="TreeGrafter"/>
</dbReference>
<dbReference type="Gene3D" id="2.30.29.30">
    <property type="entry name" value="Pleckstrin-homology domain (PH domain)/Phosphotyrosine-binding domain (PTB)"/>
    <property type="match status" value="1"/>
</dbReference>
<dbReference type="InterPro" id="IPR059093">
    <property type="entry name" value="HA_Alsin"/>
</dbReference>
<dbReference type="GO" id="GO:0031267">
    <property type="term" value="F:small GTPase binding"/>
    <property type="evidence" value="ECO:0007669"/>
    <property type="project" value="TreeGrafter"/>
</dbReference>
<dbReference type="InterPro" id="IPR000425">
    <property type="entry name" value="MIP"/>
</dbReference>
<sequence length="1577" mass="176233">MAGGSALTIGSAYLACSLVSMPSMNPARTLGPAFVMNKWDNHWVYWIGPLVAGAVTGLIYEFIFNPRRHVRQTKESIDGDSLSIHSDDDPYDELENPAPPKFHGSTYNTLRGGEIYRPAANHTAAATSCCSRCMEAPSLSTPSHPPLTRANLNRSQSVYSKVPAGPVLPRPGPLVPAQSLYPMRFNLSHNTTNQNVSESNRTSARRAYTVCVALQLLPAFVSQQVVSNTNVKLKWTRLYVSNRMCCGEKTGTAMLVENSMCHGHTARQCHEGLVKAYGEMALPYRTARSHTAHSVADLYRLWEWEVLFHLPHSLDVSPYCSRDSAALSTAVSATITTTSVVFTTVNFSFATYVDIQGSKKTRGQARETGYESKKRDLVLEKEELPDRLKIKVRSKTQNILHIIESRDVRFIKRNYKNLHNMNCLDKTLVFRTADKQQLLLHNRKWSVVGYRRPAQVRSAQRNTTESSGNKRRALLYVHNEQELRRREEKFRRHDIGVFGLSSATFPDATVVVGVGIIRQNVSSVASMVYEGVKTVGDRGATLFRHMSGGSEASEASSITSSLSCGTSDKCEDGEVGVMERAASLVREGARLLSTELWSWGDITHGQLGTGDTVKRNRPTIISRLTGIGVQQIACGSDHALAVSVESVNNVSSPQQVVISERGKSVAAGTNHSLIATFSDNLYYMGKARFFVVDVENTMMYKHIFATRHISGCLGTLALAPEQELVQEQNFLEEDTSGSLGTDEAAAQEMLSGAGNKCVRRSNADELVDVPHKMYQAFHEPGKKNKKNQENVVSCALLHPLKRLKCYRSIIQQVYQPTQNHSQAGSEHKVKEVLAKWDQLWEEQEQKTGEAEMTRKFWDTSGKAIEVLRTPERRLIRESRTHPISVINSGRFSSHWFILFTDILVHVTGSTHVVHPLNTLWVDAVQDTDTIQNAVQLTMPEDTVILFTPTAAERTEWLQSLQTAIKKCLHKHHTHPPPAVRNAKYTFTKHQVYKDAKYTGRWCSGKLQGAGKMEWPDGRAYMGQFQNSHMCGLGRMDSPGISTYEGQWKDSLQNGYGVIKYVNGDMYEGYFKDGLPHGHGVQKQGHFMASLASVYIGEWVNGVKQGYGVIDDIATGEKYLGLWSNNMKQGCGLIVTLDGIYYEGLFMQDVLTGHGVMVFEDGTHYEGEFRAAGVFNGKGTLTFNSGDRLEGLLHGAWNEGVKVTGSLHKNVSTAANKPNPKPSSFGKLCVGANQKWKAIFRQCYQHLGISEQTGGKVGRTSGEVQRAWENVAVFINTSQHETRASCAGDHLDTIPQFGRDSLDKESYLELQSYLSKACESQHHPLGRLLSEVTTAYTATYGGVRVHPLLLSHAVSELHSITSRLYDIVRVLFPALPPPGHELQLAENTGTEQDSEVVSATSLLHPILLPRIHSALFVLYALHNKEEDDAYWKRLLKWNRQSDLTLLTFLGIDKKFWVMSEKTQNSDRQFSEAVETLQQLKTTFSPFEKLLVIRNTFRQMTKVVQQQLGMSYLWTMDDLFPVFHFVVVRSRILQLGSEIHFIEDFMEPHLHNGELGIMFTTLKACYYQILQEKNCITAS</sequence>
<evidence type="ECO:0000256" key="5">
    <source>
        <dbReference type="ARBA" id="ARBA00022989"/>
    </source>
</evidence>
<keyword evidence="5 9" id="KW-1133">Transmembrane helix</keyword>
<dbReference type="PROSITE" id="PS00626">
    <property type="entry name" value="RCC1_2"/>
    <property type="match status" value="1"/>
</dbReference>
<feature type="repeat" description="RCC1" evidence="7">
    <location>
        <begin position="594"/>
        <end position="645"/>
    </location>
</feature>
<evidence type="ECO:0000256" key="3">
    <source>
        <dbReference type="ARBA" id="ARBA00022692"/>
    </source>
</evidence>
<dbReference type="SUPFAM" id="SSF81338">
    <property type="entry name" value="Aquaporin-like"/>
    <property type="match status" value="1"/>
</dbReference>
<dbReference type="CDD" id="cd13269">
    <property type="entry name" value="PH_alsin"/>
    <property type="match status" value="1"/>
</dbReference>
<dbReference type="Pfam" id="PF25383">
    <property type="entry name" value="PH_alsin"/>
    <property type="match status" value="1"/>
</dbReference>
<evidence type="ECO:0000313" key="12">
    <source>
        <dbReference type="Proteomes" id="UP001233999"/>
    </source>
</evidence>
<dbReference type="InterPro" id="IPR003123">
    <property type="entry name" value="VPS9"/>
</dbReference>
<evidence type="ECO:0000256" key="6">
    <source>
        <dbReference type="ARBA" id="ARBA00023136"/>
    </source>
</evidence>
<evidence type="ECO:0000256" key="2">
    <source>
        <dbReference type="ARBA" id="ARBA00022658"/>
    </source>
</evidence>
<dbReference type="PROSITE" id="PS50012">
    <property type="entry name" value="RCC1_3"/>
    <property type="match status" value="1"/>
</dbReference>
<dbReference type="PROSITE" id="PS51205">
    <property type="entry name" value="VPS9"/>
    <property type="match status" value="1"/>
</dbReference>
<dbReference type="SUPFAM" id="SSF109993">
    <property type="entry name" value="VPS9 domain"/>
    <property type="match status" value="1"/>
</dbReference>
<evidence type="ECO:0000313" key="11">
    <source>
        <dbReference type="EMBL" id="KAJ9583748.1"/>
    </source>
</evidence>
<dbReference type="Pfam" id="PF00230">
    <property type="entry name" value="MIP"/>
    <property type="match status" value="1"/>
</dbReference>
<evidence type="ECO:0000256" key="1">
    <source>
        <dbReference type="ARBA" id="ARBA00004141"/>
    </source>
</evidence>
<dbReference type="Gene3D" id="2.20.110.10">
    <property type="entry name" value="Histone H3 K4-specific methyltransferase SET7/9 N-terminal domain"/>
    <property type="match status" value="3"/>
</dbReference>
<dbReference type="InterPro" id="IPR011993">
    <property type="entry name" value="PH-like_dom_sf"/>
</dbReference>
<comment type="subcellular location">
    <subcellularLocation>
        <location evidence="1">Membrane</location>
        <topology evidence="1">Multi-pass membrane protein</topology>
    </subcellularLocation>
</comment>
<evidence type="ECO:0000256" key="4">
    <source>
        <dbReference type="ARBA" id="ARBA00022737"/>
    </source>
</evidence>
<dbReference type="Gene3D" id="1.20.1050.80">
    <property type="entry name" value="VPS9 domain"/>
    <property type="match status" value="1"/>
</dbReference>
<dbReference type="InterPro" id="IPR051984">
    <property type="entry name" value="Alsin"/>
</dbReference>
<dbReference type="GO" id="GO:0016020">
    <property type="term" value="C:membrane"/>
    <property type="evidence" value="ECO:0007669"/>
    <property type="project" value="UniProtKB-SubCell"/>
</dbReference>
<dbReference type="Pfam" id="PF02204">
    <property type="entry name" value="VPS9"/>
    <property type="match status" value="1"/>
</dbReference>
<dbReference type="GO" id="GO:0005737">
    <property type="term" value="C:cytoplasm"/>
    <property type="evidence" value="ECO:0007669"/>
    <property type="project" value="TreeGrafter"/>
</dbReference>
<dbReference type="PANTHER" id="PTHR46089:SF2">
    <property type="entry name" value="ALSIN HOMOLOG"/>
    <property type="match status" value="1"/>
</dbReference>
<feature type="transmembrane region" description="Helical" evidence="9">
    <location>
        <begin position="495"/>
        <end position="517"/>
    </location>
</feature>
<name>A0AAD7ZPZ2_DIPPU</name>
<comment type="caution">
    <text evidence="11">The sequence shown here is derived from an EMBL/GenBank/DDBJ whole genome shotgun (WGS) entry which is preliminary data.</text>
</comment>
<dbReference type="GO" id="GO:0005085">
    <property type="term" value="F:guanyl-nucleotide exchange factor activity"/>
    <property type="evidence" value="ECO:0007669"/>
    <property type="project" value="UniProtKB-KW"/>
</dbReference>
<gene>
    <name evidence="11" type="ORF">L9F63_021911</name>
</gene>
<reference evidence="11" key="1">
    <citation type="journal article" date="2023" name="IScience">
        <title>Live-bearing cockroach genome reveals convergent evolutionary mechanisms linked to viviparity in insects and beyond.</title>
        <authorList>
            <person name="Fouks B."/>
            <person name="Harrison M.C."/>
            <person name="Mikhailova A.A."/>
            <person name="Marchal E."/>
            <person name="English S."/>
            <person name="Carruthers M."/>
            <person name="Jennings E.C."/>
            <person name="Chiamaka E.L."/>
            <person name="Frigard R.A."/>
            <person name="Pippel M."/>
            <person name="Attardo G.M."/>
            <person name="Benoit J.B."/>
            <person name="Bornberg-Bauer E."/>
            <person name="Tobe S.S."/>
        </authorList>
    </citation>
    <scope>NUCLEOTIDE SEQUENCE</scope>
    <source>
        <strain evidence="11">Stay&amp;Tobe</strain>
    </source>
</reference>
<dbReference type="Pfam" id="PF02493">
    <property type="entry name" value="MORN"/>
    <property type="match status" value="8"/>
</dbReference>
<dbReference type="PANTHER" id="PTHR46089">
    <property type="entry name" value="ALSIN HOMOLOG"/>
    <property type="match status" value="1"/>
</dbReference>
<dbReference type="PRINTS" id="PR00783">
    <property type="entry name" value="MINTRINSICP"/>
</dbReference>
<evidence type="ECO:0000256" key="9">
    <source>
        <dbReference type="SAM" id="Phobius"/>
    </source>
</evidence>
<keyword evidence="4" id="KW-0677">Repeat</keyword>
<protein>
    <recommendedName>
        <fullName evidence="10">VPS9 domain-containing protein</fullName>
    </recommendedName>
</protein>
<evidence type="ECO:0000256" key="8">
    <source>
        <dbReference type="SAM" id="MobiDB-lite"/>
    </source>
</evidence>
<keyword evidence="3 9" id="KW-0812">Transmembrane</keyword>
<dbReference type="SMART" id="SM00698">
    <property type="entry name" value="MORN"/>
    <property type="match status" value="8"/>
</dbReference>
<feature type="domain" description="VPS9" evidence="10">
    <location>
        <begin position="1438"/>
        <end position="1576"/>
    </location>
</feature>